<accession>A0ABW6NZ67</accession>
<organism evidence="1 2">
    <name type="scientific">Nocardia aobensis</name>
    <dbReference type="NCBI Taxonomy" id="257277"/>
    <lineage>
        <taxon>Bacteria</taxon>
        <taxon>Bacillati</taxon>
        <taxon>Actinomycetota</taxon>
        <taxon>Actinomycetes</taxon>
        <taxon>Mycobacteriales</taxon>
        <taxon>Nocardiaceae</taxon>
        <taxon>Nocardia</taxon>
    </lineage>
</organism>
<dbReference type="EMBL" id="JBIAMT010000001">
    <property type="protein sequence ID" value="MFF0495663.1"/>
    <property type="molecule type" value="Genomic_DNA"/>
</dbReference>
<evidence type="ECO:0000313" key="1">
    <source>
        <dbReference type="EMBL" id="MFF0495663.1"/>
    </source>
</evidence>
<dbReference type="Proteomes" id="UP001601442">
    <property type="component" value="Unassembled WGS sequence"/>
</dbReference>
<comment type="caution">
    <text evidence="1">The sequence shown here is derived from an EMBL/GenBank/DDBJ whole genome shotgun (WGS) entry which is preliminary data.</text>
</comment>
<proteinExistence type="predicted"/>
<name>A0ABW6NZ67_9NOCA</name>
<keyword evidence="2" id="KW-1185">Reference proteome</keyword>
<evidence type="ECO:0000313" key="2">
    <source>
        <dbReference type="Proteomes" id="UP001601442"/>
    </source>
</evidence>
<reference evidence="1 2" key="1">
    <citation type="submission" date="2024-10" db="EMBL/GenBank/DDBJ databases">
        <title>The Natural Products Discovery Center: Release of the First 8490 Sequenced Strains for Exploring Actinobacteria Biosynthetic Diversity.</title>
        <authorList>
            <person name="Kalkreuter E."/>
            <person name="Kautsar S.A."/>
            <person name="Yang D."/>
            <person name="Bader C.D."/>
            <person name="Teijaro C.N."/>
            <person name="Fluegel L."/>
            <person name="Davis C.M."/>
            <person name="Simpson J.R."/>
            <person name="Lauterbach L."/>
            <person name="Steele A.D."/>
            <person name="Gui C."/>
            <person name="Meng S."/>
            <person name="Li G."/>
            <person name="Viehrig K."/>
            <person name="Ye F."/>
            <person name="Su P."/>
            <person name="Kiefer A.F."/>
            <person name="Nichols A."/>
            <person name="Cepeda A.J."/>
            <person name="Yan W."/>
            <person name="Fan B."/>
            <person name="Jiang Y."/>
            <person name="Adhikari A."/>
            <person name="Zheng C.-J."/>
            <person name="Schuster L."/>
            <person name="Cowan T.M."/>
            <person name="Smanski M.J."/>
            <person name="Chevrette M.G."/>
            <person name="De Carvalho L.P.S."/>
            <person name="Shen B."/>
        </authorList>
    </citation>
    <scope>NUCLEOTIDE SEQUENCE [LARGE SCALE GENOMIC DNA]</scope>
    <source>
        <strain evidence="1 2">NPDC004119</strain>
    </source>
</reference>
<gene>
    <name evidence="1" type="ORF">ACFYU5_04590</name>
</gene>
<protein>
    <submittedName>
        <fullName evidence="1">Uncharacterized protein</fullName>
    </submittedName>
</protein>
<sequence length="128" mass="13936">MADEIDYGQAEIQAFNNAAAAGEIHYDEAAVRQAVQLYQNVIDRLLAIQGKLEGVYEAQGFGRFQTGKDLQRGFSGKARDGYSVVTQLIDGAMRLQEAYLRAGRLIDEADAINSARIKRISGLASPKG</sequence>
<dbReference type="RefSeq" id="WP_387389899.1">
    <property type="nucleotide sequence ID" value="NZ_JBIAMT010000001.1"/>
</dbReference>